<sequence length="128" mass="14411">MPDRFLYEYAVLRIVPRVEREEFINVGVVLYCPSRGFLACHSAVDAHRLNALAPGTDPAEVEAYLDAFRLVCEGNRQCGSPIASLPAASRFRWLTATRSTVLQTSKVHPGFCEDPEETLKRLFQQQVK</sequence>
<reference evidence="1" key="1">
    <citation type="submission" date="2024-06" db="EMBL/GenBank/DDBJ databases">
        <title>Sequencing and assembly of the genome of Dyadobacter sp. strain 676, a symbiont of Cyamopsis tetragonoloba.</title>
        <authorList>
            <person name="Guro P."/>
            <person name="Sazanova A."/>
            <person name="Kuznetsova I."/>
            <person name="Belimov A."/>
            <person name="Safronova V."/>
        </authorList>
    </citation>
    <scope>NUCLEOTIDE SEQUENCE</scope>
    <source>
        <strain evidence="1">676</strain>
    </source>
</reference>
<dbReference type="InterPro" id="IPR021398">
    <property type="entry name" value="DUF3037"/>
</dbReference>
<evidence type="ECO:0000313" key="1">
    <source>
        <dbReference type="EMBL" id="XCH25383.1"/>
    </source>
</evidence>
<proteinExistence type="predicted"/>
<gene>
    <name evidence="1" type="ORF">ABV298_02840</name>
</gene>
<dbReference type="EMBL" id="CP159289">
    <property type="protein sequence ID" value="XCH25383.1"/>
    <property type="molecule type" value="Genomic_DNA"/>
</dbReference>
<name>A0AAU8FMD3_9BACT</name>
<organism evidence="1">
    <name type="scientific">Dyadobacter sp. 676</name>
    <dbReference type="NCBI Taxonomy" id="3088362"/>
    <lineage>
        <taxon>Bacteria</taxon>
        <taxon>Pseudomonadati</taxon>
        <taxon>Bacteroidota</taxon>
        <taxon>Cytophagia</taxon>
        <taxon>Cytophagales</taxon>
        <taxon>Spirosomataceae</taxon>
        <taxon>Dyadobacter</taxon>
    </lineage>
</organism>
<dbReference type="AlphaFoldDB" id="A0AAU8FMD3"/>
<accession>A0AAU8FMD3</accession>
<protein>
    <submittedName>
        <fullName evidence="1">DUF3037 domain-containing protein</fullName>
    </submittedName>
</protein>
<dbReference type="Pfam" id="PF11236">
    <property type="entry name" value="DUF3037"/>
    <property type="match status" value="1"/>
</dbReference>
<dbReference type="RefSeq" id="WP_353720684.1">
    <property type="nucleotide sequence ID" value="NZ_CP159289.1"/>
</dbReference>